<comment type="similarity">
    <text evidence="1">Belongs to the thioredoxin family. DsbA subfamily.</text>
</comment>
<dbReference type="AlphaFoldDB" id="A0A2G4YTK4"/>
<evidence type="ECO:0000256" key="2">
    <source>
        <dbReference type="ARBA" id="ARBA00022729"/>
    </source>
</evidence>
<keyword evidence="9" id="KW-1185">Reference proteome</keyword>
<dbReference type="SUPFAM" id="SSF52833">
    <property type="entry name" value="Thioredoxin-like"/>
    <property type="match status" value="1"/>
</dbReference>
<evidence type="ECO:0000256" key="4">
    <source>
        <dbReference type="ARBA" id="ARBA00023157"/>
    </source>
</evidence>
<evidence type="ECO:0000256" key="5">
    <source>
        <dbReference type="ARBA" id="ARBA00023284"/>
    </source>
</evidence>
<dbReference type="PANTHER" id="PTHR13887:SF14">
    <property type="entry name" value="DISULFIDE BOND FORMATION PROTEIN D"/>
    <property type="match status" value="1"/>
</dbReference>
<dbReference type="InterPro" id="IPR012336">
    <property type="entry name" value="Thioredoxin-like_fold"/>
</dbReference>
<dbReference type="EMBL" id="PDEM01000009">
    <property type="protein sequence ID" value="PHZ85633.1"/>
    <property type="molecule type" value="Genomic_DNA"/>
</dbReference>
<sequence length="227" mass="25836">MMIKQLYKRNTTKLSLIFAAVLSVFLGLFSVSMASAQESGFLNKDMVIGDPNAPIEIIEYASTTCPHCATFNNDILPELKKKYVETGKVKIIFRNYVFQQPFDIFSSSLNRCVDEKKFFPLLGLYFKRQHDWMKYKEFNELKSYGKYAALGFAKGEAIKIAKIAGMKESEAYQCLARTDVLEFLMNGNKEAQEKYDINSTPSIIVNGKKLDAYDFETIEKAILAESN</sequence>
<protein>
    <submittedName>
        <fullName evidence="8">Thiol-disulfide oxidoreductase</fullName>
    </submittedName>
</protein>
<name>A0A2G4YTK4_9PROT</name>
<evidence type="ECO:0000313" key="8">
    <source>
        <dbReference type="EMBL" id="PHZ85633.1"/>
    </source>
</evidence>
<evidence type="ECO:0000259" key="7">
    <source>
        <dbReference type="Pfam" id="PF13462"/>
    </source>
</evidence>
<dbReference type="InterPro" id="IPR036249">
    <property type="entry name" value="Thioredoxin-like_sf"/>
</dbReference>
<dbReference type="Proteomes" id="UP000229730">
    <property type="component" value="Unassembled WGS sequence"/>
</dbReference>
<dbReference type="InParanoid" id="A0A2G4YTK4"/>
<dbReference type="Gene3D" id="1.10.40.110">
    <property type="match status" value="1"/>
</dbReference>
<accession>A0A2G4YTK4</accession>
<feature type="domain" description="Thioredoxin-like fold" evidence="7">
    <location>
        <begin position="44"/>
        <end position="222"/>
    </location>
</feature>
<dbReference type="PANTHER" id="PTHR13887">
    <property type="entry name" value="GLUTATHIONE S-TRANSFERASE KAPPA"/>
    <property type="match status" value="1"/>
</dbReference>
<comment type="caution">
    <text evidence="8">The sequence shown here is derived from an EMBL/GenBank/DDBJ whole genome shotgun (WGS) entry which is preliminary data.</text>
</comment>
<dbReference type="Gene3D" id="3.40.30.10">
    <property type="entry name" value="Glutaredoxin"/>
    <property type="match status" value="1"/>
</dbReference>
<evidence type="ECO:0000256" key="6">
    <source>
        <dbReference type="SAM" id="SignalP"/>
    </source>
</evidence>
<evidence type="ECO:0000256" key="1">
    <source>
        <dbReference type="ARBA" id="ARBA00005791"/>
    </source>
</evidence>
<dbReference type="OrthoDB" id="8478320at2"/>
<dbReference type="Pfam" id="PF13462">
    <property type="entry name" value="Thioredoxin_4"/>
    <property type="match status" value="1"/>
</dbReference>
<feature type="chain" id="PRO_5013686937" evidence="6">
    <location>
        <begin position="37"/>
        <end position="227"/>
    </location>
</feature>
<organism evidence="8 9">
    <name type="scientific">Paremcibacter congregatus</name>
    <dbReference type="NCBI Taxonomy" id="2043170"/>
    <lineage>
        <taxon>Bacteria</taxon>
        <taxon>Pseudomonadati</taxon>
        <taxon>Pseudomonadota</taxon>
        <taxon>Alphaproteobacteria</taxon>
        <taxon>Emcibacterales</taxon>
        <taxon>Emcibacteraceae</taxon>
        <taxon>Paremcibacter</taxon>
    </lineage>
</organism>
<evidence type="ECO:0000313" key="9">
    <source>
        <dbReference type="Proteomes" id="UP000229730"/>
    </source>
</evidence>
<keyword evidence="2 6" id="KW-0732">Signal</keyword>
<evidence type="ECO:0000256" key="3">
    <source>
        <dbReference type="ARBA" id="ARBA00023002"/>
    </source>
</evidence>
<proteinExistence type="inferred from homology"/>
<gene>
    <name evidence="8" type="ORF">CRD36_02800</name>
</gene>
<keyword evidence="4" id="KW-1015">Disulfide bond</keyword>
<reference evidence="8 9" key="1">
    <citation type="submission" date="2017-10" db="EMBL/GenBank/DDBJ databases">
        <title>Frigbacter circumglobatus gen. nov. sp. nov., isolated from sediment cultured in situ.</title>
        <authorList>
            <person name="Zhao Z."/>
        </authorList>
    </citation>
    <scope>NUCLEOTIDE SEQUENCE [LARGE SCALE GENOMIC DNA]</scope>
    <source>
        <strain evidence="8 9">ZYL</strain>
    </source>
</reference>
<feature type="signal peptide" evidence="6">
    <location>
        <begin position="1"/>
        <end position="36"/>
    </location>
</feature>
<dbReference type="GO" id="GO:0016491">
    <property type="term" value="F:oxidoreductase activity"/>
    <property type="evidence" value="ECO:0007669"/>
    <property type="project" value="UniProtKB-KW"/>
</dbReference>
<keyword evidence="5" id="KW-0676">Redox-active center</keyword>
<keyword evidence="3" id="KW-0560">Oxidoreductase</keyword>